<evidence type="ECO:0000313" key="12">
    <source>
        <dbReference type="EMBL" id="GAG51272.1"/>
    </source>
</evidence>
<reference evidence="12" key="1">
    <citation type="journal article" date="2014" name="Front. Microbiol.">
        <title>High frequency of phylogenetically diverse reductive dehalogenase-homologous genes in deep subseafloor sedimentary metagenomes.</title>
        <authorList>
            <person name="Kawai M."/>
            <person name="Futagami T."/>
            <person name="Toyoda A."/>
            <person name="Takaki Y."/>
            <person name="Nishi S."/>
            <person name="Hori S."/>
            <person name="Arai W."/>
            <person name="Tsubouchi T."/>
            <person name="Morono Y."/>
            <person name="Uchiyama I."/>
            <person name="Ito T."/>
            <person name="Fujiyama A."/>
            <person name="Inagaki F."/>
            <person name="Takami H."/>
        </authorList>
    </citation>
    <scope>NUCLEOTIDE SEQUENCE</scope>
    <source>
        <strain evidence="12">Expedition CK06-06</strain>
    </source>
</reference>
<organism evidence="12">
    <name type="scientific">marine sediment metagenome</name>
    <dbReference type="NCBI Taxonomy" id="412755"/>
    <lineage>
        <taxon>unclassified sequences</taxon>
        <taxon>metagenomes</taxon>
        <taxon>ecological metagenomes</taxon>
    </lineage>
</organism>
<dbReference type="EMBL" id="BARS01053405">
    <property type="protein sequence ID" value="GAG51272.1"/>
    <property type="molecule type" value="Genomic_DNA"/>
</dbReference>
<keyword evidence="6" id="KW-0228">DNA excision</keyword>
<accession>X0YXI4</accession>
<keyword evidence="3" id="KW-0677">Repeat</keyword>
<evidence type="ECO:0000256" key="4">
    <source>
        <dbReference type="ARBA" id="ARBA00022741"/>
    </source>
</evidence>
<comment type="subcellular location">
    <subcellularLocation>
        <location evidence="1">Cytoplasm</location>
    </subcellularLocation>
</comment>
<keyword evidence="2" id="KW-0963">Cytoplasm</keyword>
<dbReference type="AlphaFoldDB" id="X0YXI4"/>
<dbReference type="Gene3D" id="3.40.50.300">
    <property type="entry name" value="P-loop containing nucleotide triphosphate hydrolases"/>
    <property type="match status" value="1"/>
</dbReference>
<dbReference type="PANTHER" id="PTHR43152">
    <property type="entry name" value="UVRABC SYSTEM PROTEIN A"/>
    <property type="match status" value="1"/>
</dbReference>
<evidence type="ECO:0000256" key="2">
    <source>
        <dbReference type="ARBA" id="ARBA00022490"/>
    </source>
</evidence>
<dbReference type="GO" id="GO:0016887">
    <property type="term" value="F:ATP hydrolysis activity"/>
    <property type="evidence" value="ECO:0007669"/>
    <property type="project" value="InterPro"/>
</dbReference>
<dbReference type="GO" id="GO:0003677">
    <property type="term" value="F:DNA binding"/>
    <property type="evidence" value="ECO:0007669"/>
    <property type="project" value="UniProtKB-KW"/>
</dbReference>
<dbReference type="InterPro" id="IPR017871">
    <property type="entry name" value="ABC_transporter-like_CS"/>
</dbReference>
<keyword evidence="10" id="KW-0234">DNA repair</keyword>
<dbReference type="PROSITE" id="PS00211">
    <property type="entry name" value="ABC_TRANSPORTER_1"/>
    <property type="match status" value="1"/>
</dbReference>
<keyword evidence="8" id="KW-0267">Excision nuclease</keyword>
<comment type="caution">
    <text evidence="12">The sequence shown here is derived from an EMBL/GenBank/DDBJ whole genome shotgun (WGS) entry which is preliminary data.</text>
</comment>
<sequence length="194" mass="21367">ILRVEMHFLPDLFVPCEVCRGRRYNRETLEVTYKGKSIADVLDMTVEEALEFLENVPPARRALQALHDVGLDYIHLGQPATTLSGGEAQRIKLAKELSRTSTGRTLYLLDEPTTGLHFADVERLLDVLNRLVDKGNTVVVIEHQLDVVKTADHVIDLGPEGGEKGGEIVAQGSPEEVAQNPLSHTGRALAPLLF</sequence>
<name>X0YXI4_9ZZZZ</name>
<feature type="domain" description="ABC transporter" evidence="11">
    <location>
        <begin position="45"/>
        <end position="114"/>
    </location>
</feature>
<dbReference type="GO" id="GO:0005737">
    <property type="term" value="C:cytoplasm"/>
    <property type="evidence" value="ECO:0007669"/>
    <property type="project" value="UniProtKB-SubCell"/>
</dbReference>
<evidence type="ECO:0000256" key="5">
    <source>
        <dbReference type="ARBA" id="ARBA00022763"/>
    </source>
</evidence>
<keyword evidence="5" id="KW-0227">DNA damage</keyword>
<keyword evidence="4" id="KW-0547">Nucleotide-binding</keyword>
<dbReference type="Pfam" id="PF00005">
    <property type="entry name" value="ABC_tran"/>
    <property type="match status" value="1"/>
</dbReference>
<evidence type="ECO:0000256" key="10">
    <source>
        <dbReference type="ARBA" id="ARBA00023204"/>
    </source>
</evidence>
<evidence type="ECO:0000256" key="6">
    <source>
        <dbReference type="ARBA" id="ARBA00022769"/>
    </source>
</evidence>
<feature type="non-terminal residue" evidence="12">
    <location>
        <position position="1"/>
    </location>
</feature>
<evidence type="ECO:0000256" key="9">
    <source>
        <dbReference type="ARBA" id="ARBA00023125"/>
    </source>
</evidence>
<dbReference type="InterPro" id="IPR003439">
    <property type="entry name" value="ABC_transporter-like_ATP-bd"/>
</dbReference>
<gene>
    <name evidence="12" type="ORF">S01H1_79248</name>
</gene>
<dbReference type="PANTHER" id="PTHR43152:SF3">
    <property type="entry name" value="UVRABC SYSTEM PROTEIN A"/>
    <property type="match status" value="1"/>
</dbReference>
<keyword evidence="9" id="KW-0238">DNA-binding</keyword>
<dbReference type="InterPro" id="IPR027417">
    <property type="entry name" value="P-loop_NTPase"/>
</dbReference>
<keyword evidence="7" id="KW-0067">ATP-binding</keyword>
<evidence type="ECO:0000256" key="3">
    <source>
        <dbReference type="ARBA" id="ARBA00022737"/>
    </source>
</evidence>
<dbReference type="SUPFAM" id="SSF52540">
    <property type="entry name" value="P-loop containing nucleoside triphosphate hydrolases"/>
    <property type="match status" value="1"/>
</dbReference>
<evidence type="ECO:0000259" key="11">
    <source>
        <dbReference type="Pfam" id="PF00005"/>
    </source>
</evidence>
<dbReference type="GO" id="GO:0005524">
    <property type="term" value="F:ATP binding"/>
    <property type="evidence" value="ECO:0007669"/>
    <property type="project" value="UniProtKB-KW"/>
</dbReference>
<evidence type="ECO:0000256" key="7">
    <source>
        <dbReference type="ARBA" id="ARBA00022840"/>
    </source>
</evidence>
<dbReference type="GO" id="GO:0004518">
    <property type="term" value="F:nuclease activity"/>
    <property type="evidence" value="ECO:0007669"/>
    <property type="project" value="UniProtKB-KW"/>
</dbReference>
<protein>
    <recommendedName>
        <fullName evidence="11">ABC transporter domain-containing protein</fullName>
    </recommendedName>
</protein>
<evidence type="ECO:0000256" key="1">
    <source>
        <dbReference type="ARBA" id="ARBA00004496"/>
    </source>
</evidence>
<dbReference type="GO" id="GO:0006281">
    <property type="term" value="P:DNA repair"/>
    <property type="evidence" value="ECO:0007669"/>
    <property type="project" value="UniProtKB-KW"/>
</dbReference>
<evidence type="ECO:0000256" key="8">
    <source>
        <dbReference type="ARBA" id="ARBA00022881"/>
    </source>
</evidence>
<proteinExistence type="predicted"/>